<dbReference type="EMBL" id="CAJOBQ010000447">
    <property type="protein sequence ID" value="CAF4357456.1"/>
    <property type="molecule type" value="Genomic_DNA"/>
</dbReference>
<protein>
    <recommendedName>
        <fullName evidence="6">Flavin-containing monooxygenase</fullName>
        <ecNumber evidence="6">1.-.-.-</ecNumber>
    </recommendedName>
</protein>
<evidence type="ECO:0000313" key="7">
    <source>
        <dbReference type="EMBL" id="CAF3330538.1"/>
    </source>
</evidence>
<comment type="caution">
    <text evidence="10">The sequence shown here is derived from an EMBL/GenBank/DDBJ whole genome shotgun (WGS) entry which is preliminary data.</text>
</comment>
<comment type="cofactor">
    <cofactor evidence="6">
        <name>FAD</name>
        <dbReference type="ChEBI" id="CHEBI:57692"/>
    </cofactor>
</comment>
<dbReference type="Proteomes" id="UP000663865">
    <property type="component" value="Unassembled WGS sequence"/>
</dbReference>
<evidence type="ECO:0000313" key="10">
    <source>
        <dbReference type="EMBL" id="CAF4662116.1"/>
    </source>
</evidence>
<dbReference type="PRINTS" id="PR00370">
    <property type="entry name" value="FMOXYGENASE"/>
</dbReference>
<dbReference type="EC" id="1.-.-.-" evidence="6"/>
<accession>A0A821G1G3</accession>
<dbReference type="InterPro" id="IPR050346">
    <property type="entry name" value="FMO-like"/>
</dbReference>
<comment type="similarity">
    <text evidence="1 6">Belongs to the FMO family.</text>
</comment>
<dbReference type="PANTHER" id="PTHR23023">
    <property type="entry name" value="DIMETHYLANILINE MONOOXYGENASE"/>
    <property type="match status" value="1"/>
</dbReference>
<dbReference type="Proteomes" id="UP000663869">
    <property type="component" value="Unassembled WGS sequence"/>
</dbReference>
<keyword evidence="6" id="KW-0503">Monooxygenase</keyword>
<evidence type="ECO:0000256" key="5">
    <source>
        <dbReference type="ARBA" id="ARBA00023002"/>
    </source>
</evidence>
<keyword evidence="5 6" id="KW-0560">Oxidoreductase</keyword>
<dbReference type="InterPro" id="IPR000960">
    <property type="entry name" value="Flavin_mOase"/>
</dbReference>
<evidence type="ECO:0000256" key="2">
    <source>
        <dbReference type="ARBA" id="ARBA00022630"/>
    </source>
</evidence>
<dbReference type="Gene3D" id="3.50.50.60">
    <property type="entry name" value="FAD/NAD(P)-binding domain"/>
    <property type="match status" value="1"/>
</dbReference>
<dbReference type="InterPro" id="IPR036188">
    <property type="entry name" value="FAD/NAD-bd_sf"/>
</dbReference>
<dbReference type="PIRSF" id="PIRSF000332">
    <property type="entry name" value="FMO"/>
    <property type="match status" value="1"/>
</dbReference>
<evidence type="ECO:0000256" key="4">
    <source>
        <dbReference type="ARBA" id="ARBA00022857"/>
    </source>
</evidence>
<dbReference type="EMBL" id="CAJNYU010001378">
    <property type="protein sequence ID" value="CAF3430702.1"/>
    <property type="molecule type" value="Genomic_DNA"/>
</dbReference>
<dbReference type="GO" id="GO:0050660">
    <property type="term" value="F:flavin adenine dinucleotide binding"/>
    <property type="evidence" value="ECO:0007669"/>
    <property type="project" value="InterPro"/>
</dbReference>
<name>A0A821G1G3_9BILA</name>
<evidence type="ECO:0000256" key="6">
    <source>
        <dbReference type="RuleBase" id="RU361177"/>
    </source>
</evidence>
<evidence type="ECO:0000313" key="9">
    <source>
        <dbReference type="EMBL" id="CAF4357456.1"/>
    </source>
</evidence>
<keyword evidence="4" id="KW-0521">NADP</keyword>
<organism evidence="10 11">
    <name type="scientific">Rotaria socialis</name>
    <dbReference type="NCBI Taxonomy" id="392032"/>
    <lineage>
        <taxon>Eukaryota</taxon>
        <taxon>Metazoa</taxon>
        <taxon>Spiralia</taxon>
        <taxon>Gnathifera</taxon>
        <taxon>Rotifera</taxon>
        <taxon>Eurotatoria</taxon>
        <taxon>Bdelloidea</taxon>
        <taxon>Philodinida</taxon>
        <taxon>Philodinidae</taxon>
        <taxon>Rotaria</taxon>
    </lineage>
</organism>
<dbReference type="Pfam" id="PF00743">
    <property type="entry name" value="FMO-like"/>
    <property type="match status" value="1"/>
</dbReference>
<dbReference type="Proteomes" id="UP000663838">
    <property type="component" value="Unassembled WGS sequence"/>
</dbReference>
<dbReference type="GO" id="GO:0004499">
    <property type="term" value="F:N,N-dimethylaniline monooxygenase activity"/>
    <property type="evidence" value="ECO:0007669"/>
    <property type="project" value="InterPro"/>
</dbReference>
<evidence type="ECO:0000313" key="8">
    <source>
        <dbReference type="EMBL" id="CAF3430702.1"/>
    </source>
</evidence>
<gene>
    <name evidence="8" type="ORF">FME351_LOCUS11791</name>
    <name evidence="7" type="ORF">KIK155_LOCUS1560</name>
    <name evidence="10" type="ORF">TOA249_LOCUS14752</name>
    <name evidence="9" type="ORF">TSG867_LOCUS9973</name>
</gene>
<dbReference type="AlphaFoldDB" id="A0A821G1G3"/>
<dbReference type="SUPFAM" id="SSF51905">
    <property type="entry name" value="FAD/NAD(P)-binding domain"/>
    <property type="match status" value="1"/>
</dbReference>
<evidence type="ECO:0000313" key="11">
    <source>
        <dbReference type="Proteomes" id="UP000663838"/>
    </source>
</evidence>
<dbReference type="EMBL" id="CAJNYV010000039">
    <property type="protein sequence ID" value="CAF3330538.1"/>
    <property type="molecule type" value="Genomic_DNA"/>
</dbReference>
<keyword evidence="3 6" id="KW-0274">FAD</keyword>
<proteinExistence type="inferred from homology"/>
<evidence type="ECO:0000256" key="1">
    <source>
        <dbReference type="ARBA" id="ARBA00009183"/>
    </source>
</evidence>
<evidence type="ECO:0000256" key="3">
    <source>
        <dbReference type="ARBA" id="ARBA00022827"/>
    </source>
</evidence>
<dbReference type="GO" id="GO:0050661">
    <property type="term" value="F:NADP binding"/>
    <property type="evidence" value="ECO:0007669"/>
    <property type="project" value="InterPro"/>
</dbReference>
<dbReference type="InterPro" id="IPR020946">
    <property type="entry name" value="Flavin_mOase-like"/>
</dbReference>
<keyword evidence="2 6" id="KW-0285">Flavoprotein</keyword>
<dbReference type="Proteomes" id="UP000663862">
    <property type="component" value="Unassembled WGS sequence"/>
</dbReference>
<reference evidence="10" key="1">
    <citation type="submission" date="2021-02" db="EMBL/GenBank/DDBJ databases">
        <authorList>
            <person name="Nowell W R."/>
        </authorList>
    </citation>
    <scope>NUCLEOTIDE SEQUENCE</scope>
</reference>
<dbReference type="EMBL" id="CAJOBS010000929">
    <property type="protein sequence ID" value="CAF4662116.1"/>
    <property type="molecule type" value="Genomic_DNA"/>
</dbReference>
<sequence>MSNNNRKCVAIIGAGVSGIVTAVNMFRVGIQPTVFEKASNIGGLWNVDIKPCWNSMRTNISKFSTTLSEFPWPKDTPLFPSQREVYQYLLNYADQSLPKEVFRFNTHVLNVTYGNDKSTVEYSTKLNKTSSYEQYDFVIVASGFFDCPYIPKEIENLSSFPGTLMHSSAYRSPEQVRNKRVIITGASMSAAEIAADTATSAKNVLHIVAHNFWSLPRFIPLKPNDSVSSFLPIDFVFYRQSNRKTSSEIILRSKDEYKEINKYFKLITGNSQQSSCLIDVNDENPAVVAISDMYAEWNRAGKIILKQGRLNKVENDGT</sequence>